<organism evidence="13 14">
    <name type="scientific">Ramazzottius varieornatus</name>
    <name type="common">Water bear</name>
    <name type="synonym">Tardigrade</name>
    <dbReference type="NCBI Taxonomy" id="947166"/>
    <lineage>
        <taxon>Eukaryota</taxon>
        <taxon>Metazoa</taxon>
        <taxon>Ecdysozoa</taxon>
        <taxon>Tardigrada</taxon>
        <taxon>Eutardigrada</taxon>
        <taxon>Parachela</taxon>
        <taxon>Hypsibioidea</taxon>
        <taxon>Ramazzottiidae</taxon>
        <taxon>Ramazzottius</taxon>
    </lineage>
</organism>
<dbReference type="GO" id="GO:0061709">
    <property type="term" value="P:reticulophagy"/>
    <property type="evidence" value="ECO:0007669"/>
    <property type="project" value="TreeGrafter"/>
</dbReference>
<name>A0A1D1VDL7_RAMVA</name>
<dbReference type="GO" id="GO:0034045">
    <property type="term" value="C:phagophore assembly site membrane"/>
    <property type="evidence" value="ECO:0007669"/>
    <property type="project" value="UniProtKB-SubCell"/>
</dbReference>
<dbReference type="GO" id="GO:0043495">
    <property type="term" value="F:protein-membrane adaptor activity"/>
    <property type="evidence" value="ECO:0007669"/>
    <property type="project" value="TreeGrafter"/>
</dbReference>
<dbReference type="GO" id="GO:0034727">
    <property type="term" value="P:piecemeal microautophagy of the nucleus"/>
    <property type="evidence" value="ECO:0007669"/>
    <property type="project" value="TreeGrafter"/>
</dbReference>
<dbReference type="STRING" id="947166.A0A1D1VDL7"/>
<dbReference type="GO" id="GO:0061908">
    <property type="term" value="C:phagophore"/>
    <property type="evidence" value="ECO:0007669"/>
    <property type="project" value="TreeGrafter"/>
</dbReference>
<dbReference type="GO" id="GO:0006869">
    <property type="term" value="P:lipid transport"/>
    <property type="evidence" value="ECO:0007669"/>
    <property type="project" value="UniProtKB-KW"/>
</dbReference>
<feature type="region of interest" description="Disordered" evidence="12">
    <location>
        <begin position="1663"/>
        <end position="1737"/>
    </location>
</feature>
<feature type="region of interest" description="Disordered" evidence="12">
    <location>
        <begin position="1494"/>
        <end position="1539"/>
    </location>
</feature>
<dbReference type="GO" id="GO:0000422">
    <property type="term" value="P:autophagy of mitochondrion"/>
    <property type="evidence" value="ECO:0007669"/>
    <property type="project" value="TreeGrafter"/>
</dbReference>
<feature type="region of interest" description="Disordered" evidence="12">
    <location>
        <begin position="450"/>
        <end position="470"/>
    </location>
</feature>
<keyword evidence="8" id="KW-0445">Lipid transport</keyword>
<evidence type="ECO:0000256" key="11">
    <source>
        <dbReference type="ARBA" id="ARBA00024615"/>
    </source>
</evidence>
<feature type="region of interest" description="Disordered" evidence="12">
    <location>
        <begin position="1325"/>
        <end position="1347"/>
    </location>
</feature>
<comment type="catalytic activity">
    <reaction evidence="10">
        <text>a 1,2-diacyl-sn-glycero-3-phospho-L-serine(in) = a 1,2-diacyl-sn-glycero-3-phospho-L-serine(out)</text>
        <dbReference type="Rhea" id="RHEA:38663"/>
        <dbReference type="ChEBI" id="CHEBI:57262"/>
    </reaction>
</comment>
<evidence type="ECO:0000256" key="7">
    <source>
        <dbReference type="ARBA" id="ARBA00023006"/>
    </source>
</evidence>
<evidence type="ECO:0000256" key="4">
    <source>
        <dbReference type="ARBA" id="ARBA00018070"/>
    </source>
</evidence>
<gene>
    <name evidence="13" type="primary">RvY_09057-1</name>
    <name evidence="13" type="synonym">RvY_09057.1</name>
    <name evidence="13" type="ORF">RvY_09057</name>
</gene>
<evidence type="ECO:0000256" key="1">
    <source>
        <dbReference type="ARBA" id="ARBA00004406"/>
    </source>
</evidence>
<keyword evidence="6" id="KW-0256">Endoplasmic reticulum</keyword>
<keyword evidence="14" id="KW-1185">Reference proteome</keyword>
<feature type="region of interest" description="Disordered" evidence="12">
    <location>
        <begin position="1235"/>
        <end position="1255"/>
    </location>
</feature>
<evidence type="ECO:0000256" key="10">
    <source>
        <dbReference type="ARBA" id="ARBA00024479"/>
    </source>
</evidence>
<dbReference type="OrthoDB" id="18982at2759"/>
<dbReference type="GO" id="GO:0005789">
    <property type="term" value="C:endoplasmic reticulum membrane"/>
    <property type="evidence" value="ECO:0007669"/>
    <property type="project" value="UniProtKB-SubCell"/>
</dbReference>
<comment type="caution">
    <text evidence="13">The sequence shown here is derived from an EMBL/GenBank/DDBJ whole genome shotgun (WGS) entry which is preliminary data.</text>
</comment>
<feature type="compositionally biased region" description="Low complexity" evidence="12">
    <location>
        <begin position="1330"/>
        <end position="1342"/>
    </location>
</feature>
<dbReference type="PANTHER" id="PTHR13190:SF1">
    <property type="entry name" value="AUTOPHAGY-RELATED 2, ISOFORM A"/>
    <property type="match status" value="1"/>
</dbReference>
<feature type="compositionally biased region" description="Polar residues" evidence="12">
    <location>
        <begin position="290"/>
        <end position="308"/>
    </location>
</feature>
<dbReference type="Pfam" id="PF13329">
    <property type="entry name" value="ATG2_CAD"/>
    <property type="match status" value="3"/>
</dbReference>
<keyword evidence="7" id="KW-0072">Autophagy</keyword>
<comment type="catalytic activity">
    <reaction evidence="11">
        <text>a 1,2-diacyl-sn-glycero-3-phosphoethanolamine(in) = a 1,2-diacyl-sn-glycero-3-phosphoethanolamine(out)</text>
        <dbReference type="Rhea" id="RHEA:38895"/>
        <dbReference type="ChEBI" id="CHEBI:64612"/>
    </reaction>
</comment>
<comment type="subcellular location">
    <subcellularLocation>
        <location evidence="1">Endoplasmic reticulum membrane</location>
        <topology evidence="1">Peripheral membrane protein</topology>
    </subcellularLocation>
    <subcellularLocation>
        <location evidence="2">Preautophagosomal structure membrane</location>
        <topology evidence="2">Peripheral membrane protein</topology>
    </subcellularLocation>
</comment>
<feature type="compositionally biased region" description="Low complexity" evidence="12">
    <location>
        <begin position="1663"/>
        <end position="1674"/>
    </location>
</feature>
<protein>
    <recommendedName>
        <fullName evidence="4">Autophagy-related protein 2</fullName>
    </recommendedName>
</protein>
<accession>A0A1D1VDL7</accession>
<evidence type="ECO:0000256" key="9">
    <source>
        <dbReference type="ARBA" id="ARBA00023136"/>
    </source>
</evidence>
<feature type="compositionally biased region" description="Polar residues" evidence="12">
    <location>
        <begin position="1683"/>
        <end position="1692"/>
    </location>
</feature>
<evidence type="ECO:0000256" key="8">
    <source>
        <dbReference type="ARBA" id="ARBA00023055"/>
    </source>
</evidence>
<evidence type="ECO:0000256" key="6">
    <source>
        <dbReference type="ARBA" id="ARBA00022824"/>
    </source>
</evidence>
<evidence type="ECO:0000313" key="14">
    <source>
        <dbReference type="Proteomes" id="UP000186922"/>
    </source>
</evidence>
<dbReference type="PANTHER" id="PTHR13190">
    <property type="entry name" value="AUTOPHAGY-RELATED 2, ISOFORM A"/>
    <property type="match status" value="1"/>
</dbReference>
<dbReference type="GO" id="GO:0032266">
    <property type="term" value="F:phosphatidylinositol-3-phosphate binding"/>
    <property type="evidence" value="ECO:0007669"/>
    <property type="project" value="TreeGrafter"/>
</dbReference>
<dbReference type="EMBL" id="BDGG01000004">
    <property type="protein sequence ID" value="GAU97827.1"/>
    <property type="molecule type" value="Genomic_DNA"/>
</dbReference>
<keyword evidence="5" id="KW-0813">Transport</keyword>
<evidence type="ECO:0000313" key="13">
    <source>
        <dbReference type="EMBL" id="GAU97827.1"/>
    </source>
</evidence>
<reference evidence="13 14" key="1">
    <citation type="journal article" date="2016" name="Nat. Commun.">
        <title>Extremotolerant tardigrade genome and improved radiotolerance of human cultured cells by tardigrade-unique protein.</title>
        <authorList>
            <person name="Hashimoto T."/>
            <person name="Horikawa D.D."/>
            <person name="Saito Y."/>
            <person name="Kuwahara H."/>
            <person name="Kozuka-Hata H."/>
            <person name="Shin-I T."/>
            <person name="Minakuchi Y."/>
            <person name="Ohishi K."/>
            <person name="Motoyama A."/>
            <person name="Aizu T."/>
            <person name="Enomoto A."/>
            <person name="Kondo K."/>
            <person name="Tanaka S."/>
            <person name="Hara Y."/>
            <person name="Koshikawa S."/>
            <person name="Sagara H."/>
            <person name="Miura T."/>
            <person name="Yokobori S."/>
            <person name="Miyagawa K."/>
            <person name="Suzuki Y."/>
            <person name="Kubo T."/>
            <person name="Oyama M."/>
            <person name="Kohara Y."/>
            <person name="Fujiyama A."/>
            <person name="Arakawa K."/>
            <person name="Katayama T."/>
            <person name="Toyoda A."/>
            <person name="Kunieda T."/>
        </authorList>
    </citation>
    <scope>NUCLEOTIDE SEQUENCE [LARGE SCALE GENOMIC DNA]</scope>
    <source>
        <strain evidence="13 14">YOKOZUNA-1</strain>
    </source>
</reference>
<dbReference type="InterPro" id="IPR026849">
    <property type="entry name" value="ATG2"/>
</dbReference>
<evidence type="ECO:0000256" key="5">
    <source>
        <dbReference type="ARBA" id="ARBA00022448"/>
    </source>
</evidence>
<proteinExistence type="inferred from homology"/>
<dbReference type="Proteomes" id="UP000186922">
    <property type="component" value="Unassembled WGS sequence"/>
</dbReference>
<comment type="similarity">
    <text evidence="3">Belongs to the ATG2 family.</text>
</comment>
<feature type="region of interest" description="Disordered" evidence="12">
    <location>
        <begin position="1364"/>
        <end position="1391"/>
    </location>
</feature>
<evidence type="ECO:0000256" key="2">
    <source>
        <dbReference type="ARBA" id="ARBA00004623"/>
    </source>
</evidence>
<dbReference type="GO" id="GO:0061723">
    <property type="term" value="P:glycophagy"/>
    <property type="evidence" value="ECO:0007669"/>
    <property type="project" value="TreeGrafter"/>
</dbReference>
<dbReference type="GO" id="GO:0000045">
    <property type="term" value="P:autophagosome assembly"/>
    <property type="evidence" value="ECO:0007669"/>
    <property type="project" value="TreeGrafter"/>
</dbReference>
<evidence type="ECO:0000256" key="3">
    <source>
        <dbReference type="ARBA" id="ARBA00009714"/>
    </source>
</evidence>
<feature type="region of interest" description="Disordered" evidence="12">
    <location>
        <begin position="277"/>
        <end position="308"/>
    </location>
</feature>
<feature type="region of interest" description="Disordered" evidence="12">
    <location>
        <begin position="2012"/>
        <end position="2036"/>
    </location>
</feature>
<feature type="compositionally biased region" description="Basic and acidic residues" evidence="12">
    <location>
        <begin position="2015"/>
        <end position="2030"/>
    </location>
</feature>
<evidence type="ECO:0000256" key="12">
    <source>
        <dbReference type="SAM" id="MobiDB-lite"/>
    </source>
</evidence>
<keyword evidence="9" id="KW-0472">Membrane</keyword>
<sequence>MPWYFPWSEAIKKRACRYLLQRYLGQFLQHKLTLEQLSLDLYSGKGLVKDVALDVEVINETFKAANLPFEIVDGFVGTFSVEIPWSALLSESTLVEVQGLEVTLMPKTAQDGSAMLDSMWGSMTKSSMQLAEECLKEEERTKRLQPASQFEGLEKFAQAIDIVLTRVKVDFTDIVIRLEQMQGDSNSKAIALEARIKKLRYFDESEVIPASDSGEVIYQPLSIANKCFHVEGLTIYSDEYSLQPVLRSTRMPSEELSNSSLQNSELFYSTIDLSSSQTAQAEQPGRDGASPSNDGSQSNTPVLSRQTSVHRSVASNTHLVQIAVCHGVTEIRVKVKQNAEISGPKFELDGHVGSLHTFLWPKQLELLRGLFGELFDKRLADQKSNAPSQKAMTNSDYAKIEHELQRTFESKHASTRGGNNIQRAVWDDLTTSKSSDDEFHALESRAGLQDSTTGVLSGKPTPTGSAADYTTTTNVGKFHVKSLFLTLVEGDLESSSNSSSFSDMQRLTAEHFQSLSDAEEWDLQNVLGLRDKFARSTPVSHLWLHASRMVAEGKEKVSSNDTTITGRISLETCEVWEHLFGLQDSVASVTSESVYHLRTAPICMELLTFPNRSQEERFSFQPSVIIDYQSTEANRSNQSNQIASNSLRLNLQAARTDLDITIIDRLHTLLTAINPSRKVDVKRWEDGMRSTAEVKQPTEVILMCESLTINVRFPVLDLRPAIDRAGPRGRSLQKEFLVAVLEGFRVKCVLDQQVSKRIDFECRGLTAGLQLLPNEKPIMFLESVRDVDTNMDERRREEFAECPRMSIVTTVFPVSTMDFAQTADPFSRSRLGSLDGVIDSAEKELSLFSVQRNVIDSEEINCVTPSSAIESAAFREDVVRHSELRIEVSIPNVSIFLPDKNLLEILYNRINTDLLLWEPSFPKSLADSIPLSAANLLDSRGLPHYGTCTTFGMCGEFSSPHDKYESASDNSDGEEEPQLTNQHFNSLFGMSQSVRGHARLPNTACFTLSVAKASIGAVVENLNEEPTSLPHMAWVEVANAKIFSVTGYRGQPEIRYSAISVHRAKLFFGELIEAAKMSPQQAFRRPIYELPVVIEPAAEDLIASNLDNKDVPMLNVAIAIHVDTFRNVKDIKVALELGRVRLNHRMSTPDNFWLTQMIDYVNLKDFAVLGYNCPTIITEFHLNVVNSVLSYDPLYLALSTLVTVEQLNISSTIVADSPQSLMRVISQDLRLHLSKKKADHTSNESLHGPAKSARRESRSLRKDYVCVMDIPFVEFQMKLTDGSNPKFPRFDFRASNNCCYLRTCADSCRELSGLIQYLVDYGDTNPPSKSNGRSQGSSNNGGIPAPSVNEETVLDEMIEAMSDVNSLRSPKDTMSRSMYVPSDGSSSRARNSMAATISSASALFNDRHVDDDGFCIIEEDLGVGIALKNGEPSVKFLTQEPIRIIENHFELPLAITDQLKSPKSYPIPVIRLALREMSLVWCLYGGRDFDQSTAAPPKKLGPQNRLNSAPAKLNDSKSFGPQADVDQQTKSPSWLRGGGPGRDHSVLMEIHLNKVKFQHEQYPFDGKSIYAARQVLFIQDFDIRDRLAASQINKFLYQHVSNSLPKQTHASMFAIKAFHERPDPELPMQECTLKISVQPLRLNVDQESLFFLNDFFAEVSGTSTGARRGSTGVGQPAAGGASPNRSRNNSAEQPPVSRRTRLESLSEEEPSSSAGTQDPLIRFDDMPPPVTVPEDLDGTEMDRASVTFSDSNNAPIFFKSVEFSPEVPIRLDYHGKYVDMERVGAFGGLLVGLAQLKCSMLRLKRVYSRQGIRGFDRLILFLLSEWLDDIRKTQLANLLGGIGPVHCLVQLVQGIRDLFWLPVEQYRKDGRIVRGVQRGATAFTTSTLIATIELTNRIVQTVQVAAESAYDVISPGPSFRRRRKMAVHVVAPHPQPGDIREGVVTAYQVLCEGFSDTAREMIEAVNDERDQKGMTGAVGGALRQIGPAIVKPIILASQATSNVLGGIRNQLQPENRQDEIEKWRTEDDIRQPQAKR</sequence>